<keyword evidence="4" id="KW-0735">Signal-anchor</keyword>
<name>A0A8K0HI74_9ROSA</name>
<keyword evidence="10" id="KW-1185">Reference proteome</keyword>
<organism evidence="9 10">
    <name type="scientific">Rhamnella rubrinervis</name>
    <dbReference type="NCBI Taxonomy" id="2594499"/>
    <lineage>
        <taxon>Eukaryota</taxon>
        <taxon>Viridiplantae</taxon>
        <taxon>Streptophyta</taxon>
        <taxon>Embryophyta</taxon>
        <taxon>Tracheophyta</taxon>
        <taxon>Spermatophyta</taxon>
        <taxon>Magnoliopsida</taxon>
        <taxon>eudicotyledons</taxon>
        <taxon>Gunneridae</taxon>
        <taxon>Pentapetalae</taxon>
        <taxon>rosids</taxon>
        <taxon>fabids</taxon>
        <taxon>Rosales</taxon>
        <taxon>Rhamnaceae</taxon>
        <taxon>rhamnoid group</taxon>
        <taxon>Rhamneae</taxon>
        <taxon>Rhamnella</taxon>
    </lineage>
</organism>
<comment type="similarity">
    <text evidence="2">Belongs to the glycosyltransferase 47 family.</text>
</comment>
<evidence type="ECO:0000256" key="6">
    <source>
        <dbReference type="PROSITE-ProRule" id="PRU00076"/>
    </source>
</evidence>
<dbReference type="Proteomes" id="UP000796880">
    <property type="component" value="Unassembled WGS sequence"/>
</dbReference>
<keyword evidence="6" id="KW-0245">EGF-like domain</keyword>
<dbReference type="InterPro" id="IPR004263">
    <property type="entry name" value="Exostosin"/>
</dbReference>
<dbReference type="FunFam" id="2.10.25.10:FF:000026">
    <property type="entry name" value="Teneurin transmembrane protein 2"/>
    <property type="match status" value="1"/>
</dbReference>
<feature type="disulfide bond" evidence="6">
    <location>
        <begin position="139"/>
        <end position="148"/>
    </location>
</feature>
<evidence type="ECO:0000256" key="1">
    <source>
        <dbReference type="ARBA" id="ARBA00004323"/>
    </source>
</evidence>
<keyword evidence="7" id="KW-1133">Transmembrane helix</keyword>
<dbReference type="OrthoDB" id="1924787at2759"/>
<dbReference type="InterPro" id="IPR000742">
    <property type="entry name" value="EGF"/>
</dbReference>
<keyword evidence="6" id="KW-1015">Disulfide bond</keyword>
<dbReference type="Pfam" id="PF03016">
    <property type="entry name" value="Exostosin_GT47"/>
    <property type="match status" value="1"/>
</dbReference>
<comment type="caution">
    <text evidence="9">The sequence shown here is derived from an EMBL/GenBank/DDBJ whole genome shotgun (WGS) entry which is preliminary data.</text>
</comment>
<dbReference type="Gene3D" id="2.10.25.10">
    <property type="entry name" value="Laminin"/>
    <property type="match status" value="1"/>
</dbReference>
<protein>
    <recommendedName>
        <fullName evidence="8">EGF-like domain-containing protein</fullName>
    </recommendedName>
</protein>
<dbReference type="Pfam" id="PF23106">
    <property type="entry name" value="EGF_Teneurin"/>
    <property type="match status" value="2"/>
</dbReference>
<evidence type="ECO:0000256" key="3">
    <source>
        <dbReference type="ARBA" id="ARBA00022676"/>
    </source>
</evidence>
<evidence type="ECO:0000256" key="4">
    <source>
        <dbReference type="ARBA" id="ARBA00022968"/>
    </source>
</evidence>
<dbReference type="GO" id="GO:0000139">
    <property type="term" value="C:Golgi membrane"/>
    <property type="evidence" value="ECO:0007669"/>
    <property type="project" value="UniProtKB-SubCell"/>
</dbReference>
<dbReference type="EMBL" id="VOIH02000002">
    <property type="protein sequence ID" value="KAF3452891.1"/>
    <property type="molecule type" value="Genomic_DNA"/>
</dbReference>
<dbReference type="PANTHER" id="PTHR11062:SF268">
    <property type="entry name" value="FAMILY PROTEIN, PUTATIVE, EXPRESSED-RELATED"/>
    <property type="match status" value="1"/>
</dbReference>
<keyword evidence="5" id="KW-0333">Golgi apparatus</keyword>
<comment type="subcellular location">
    <subcellularLocation>
        <location evidence="1">Golgi apparatus membrane</location>
        <topology evidence="1">Single-pass type II membrane protein</topology>
    </subcellularLocation>
</comment>
<evidence type="ECO:0000259" key="8">
    <source>
        <dbReference type="PROSITE" id="PS50026"/>
    </source>
</evidence>
<dbReference type="PANTHER" id="PTHR11062">
    <property type="entry name" value="EXOSTOSIN HEPARAN SULFATE GLYCOSYLTRANSFERASE -RELATED"/>
    <property type="match status" value="1"/>
</dbReference>
<keyword evidence="7" id="KW-0472">Membrane</keyword>
<dbReference type="AlphaFoldDB" id="A0A8K0HI74"/>
<evidence type="ECO:0000256" key="2">
    <source>
        <dbReference type="ARBA" id="ARBA00010271"/>
    </source>
</evidence>
<proteinExistence type="inferred from homology"/>
<gene>
    <name evidence="9" type="ORF">FNV43_RR03324</name>
</gene>
<accession>A0A8K0HI74</accession>
<evidence type="ECO:0000256" key="5">
    <source>
        <dbReference type="ARBA" id="ARBA00023034"/>
    </source>
</evidence>
<dbReference type="InterPro" id="IPR040911">
    <property type="entry name" value="Exostosin_GT47"/>
</dbReference>
<dbReference type="PROSITE" id="PS01186">
    <property type="entry name" value="EGF_2"/>
    <property type="match status" value="1"/>
</dbReference>
<keyword evidence="3" id="KW-0328">Glycosyltransferase</keyword>
<sequence length="791" mass="90179">MFSIQKWKCSWSLFAAIASIVALVSVVHLFLFPLAPTFDYFKQVQNSCFPINGSAEAATDHVKESLQPPVNLKQKFPADLHKAVVYHHAPWKPEIGRWLSGCDSTAKEVNIVEKIGGNGCKNDCSGQGVCNRELGQCRCFHGFSGEGCSERQQLNCNYPASPELPYGRWVVSICSAYCDTTRAMCFCGEGTKYPKRPVAEACGFQMQLPSEPNGPKLTDWTKADLDNIFTTNASQPGWCNVDPAEAYALKVNFKDECDCKYDCFWGRFCEVPVLCSCINQCSGHGHCRGGFCQCNSGWYGVDCSIPSVESSVRDWPLWLRPAQIDVPDNLQFGGKVVNLNAVVKKKRPLIYVYDLPPGFNSLLLEGRHYRFECVNRIYDNRNATIWTEQLYGAQMALYESILASPYRTLNGEEADFFFVPVLDSCIITRADDAPHLTMQDHMGLRSSLTLEFYKAAYDHIVEQYPFWNRSSGRDHIWFFAWDEGACYAPREIWNSMMLVHWGNTNSKHNHSTTAYWADNWDKIPSSKRGTHPCFDPHKDLVLPAWKIPDVNSLSSKLWARPREKRKTLFFFNGNLGPAYPNGRPESSYSMEIRQKVAEEFGSSPNKDGKLGKQHAEDVVVTPLRSESYHEDLASSIFCGVFPGDGWSGRMEDSILQGCIPVIIQDGIFLPYENMLNYDSFAVRIREDEIPNLINILRAFNETEIEFKLANVRKLWQRFLYRDSILLEAERQKTAFGHVEDWALEFSRLVEDDVFATFVQVLHYKLHNDPWRQHSRVNKDFGLSRECFTDTN</sequence>
<evidence type="ECO:0000313" key="9">
    <source>
        <dbReference type="EMBL" id="KAF3452891.1"/>
    </source>
</evidence>
<dbReference type="PROSITE" id="PS50026">
    <property type="entry name" value="EGF_3"/>
    <property type="match status" value="1"/>
</dbReference>
<feature type="disulfide bond" evidence="6">
    <location>
        <begin position="120"/>
        <end position="130"/>
    </location>
</feature>
<dbReference type="GO" id="GO:0016757">
    <property type="term" value="F:glycosyltransferase activity"/>
    <property type="evidence" value="ECO:0007669"/>
    <property type="project" value="UniProtKB-KW"/>
</dbReference>
<keyword evidence="7" id="KW-0812">Transmembrane</keyword>
<dbReference type="Gene3D" id="2.60.120.260">
    <property type="entry name" value="Galactose-binding domain-like"/>
    <property type="match status" value="1"/>
</dbReference>
<comment type="caution">
    <text evidence="6">Lacks conserved residue(s) required for the propagation of feature annotation.</text>
</comment>
<evidence type="ECO:0000256" key="7">
    <source>
        <dbReference type="SAM" id="Phobius"/>
    </source>
</evidence>
<dbReference type="PROSITE" id="PS00022">
    <property type="entry name" value="EGF_1"/>
    <property type="match status" value="1"/>
</dbReference>
<reference evidence="9" key="1">
    <citation type="submission" date="2020-03" db="EMBL/GenBank/DDBJ databases">
        <title>A high-quality chromosome-level genome assembly of a woody plant with both climbing and erect habits, Rhamnella rubrinervis.</title>
        <authorList>
            <person name="Lu Z."/>
            <person name="Yang Y."/>
            <person name="Zhu X."/>
            <person name="Sun Y."/>
        </authorList>
    </citation>
    <scope>NUCLEOTIDE SEQUENCE</scope>
    <source>
        <strain evidence="9">BYM</strain>
        <tissue evidence="9">Leaf</tissue>
    </source>
</reference>
<feature type="domain" description="EGF-like" evidence="8">
    <location>
        <begin position="116"/>
        <end position="149"/>
    </location>
</feature>
<keyword evidence="3" id="KW-0808">Transferase</keyword>
<evidence type="ECO:0000313" key="10">
    <source>
        <dbReference type="Proteomes" id="UP000796880"/>
    </source>
</evidence>
<feature type="transmembrane region" description="Helical" evidence="7">
    <location>
        <begin position="12"/>
        <end position="35"/>
    </location>
</feature>